<keyword evidence="5" id="KW-0732">Signal</keyword>
<feature type="signal peptide" evidence="5">
    <location>
        <begin position="1"/>
        <end position="25"/>
    </location>
</feature>
<dbReference type="PANTHER" id="PTHR45641">
    <property type="entry name" value="TETRATRICOPEPTIDE REPEAT PROTEIN (AFU_ORTHOLOGUE AFUA_6G03870)"/>
    <property type="match status" value="1"/>
</dbReference>
<organism evidence="6 7">
    <name type="scientific">Trinickia fusca</name>
    <dbReference type="NCBI Taxonomy" id="2419777"/>
    <lineage>
        <taxon>Bacteria</taxon>
        <taxon>Pseudomonadati</taxon>
        <taxon>Pseudomonadota</taxon>
        <taxon>Betaproteobacteria</taxon>
        <taxon>Burkholderiales</taxon>
        <taxon>Burkholderiaceae</taxon>
        <taxon>Trinickia</taxon>
    </lineage>
</organism>
<protein>
    <submittedName>
        <fullName evidence="6">Tetratricopeptide repeat protein</fullName>
    </submittedName>
</protein>
<dbReference type="Pfam" id="PF13424">
    <property type="entry name" value="TPR_12"/>
    <property type="match status" value="1"/>
</dbReference>
<comment type="caution">
    <text evidence="6">The sequence shown here is derived from an EMBL/GenBank/DDBJ whole genome shotgun (WGS) entry which is preliminary data.</text>
</comment>
<feature type="chain" id="PRO_5019776112" evidence="5">
    <location>
        <begin position="26"/>
        <end position="577"/>
    </location>
</feature>
<evidence type="ECO:0000256" key="1">
    <source>
        <dbReference type="ARBA" id="ARBA00022737"/>
    </source>
</evidence>
<dbReference type="SUPFAM" id="SSF48452">
    <property type="entry name" value="TPR-like"/>
    <property type="match status" value="2"/>
</dbReference>
<feature type="region of interest" description="Disordered" evidence="4">
    <location>
        <begin position="556"/>
        <end position="577"/>
    </location>
</feature>
<evidence type="ECO:0000313" key="7">
    <source>
        <dbReference type="Proteomes" id="UP000280434"/>
    </source>
</evidence>
<evidence type="ECO:0000256" key="2">
    <source>
        <dbReference type="ARBA" id="ARBA00022803"/>
    </source>
</evidence>
<dbReference type="AlphaFoldDB" id="A0A494X5D7"/>
<evidence type="ECO:0000256" key="4">
    <source>
        <dbReference type="SAM" id="MobiDB-lite"/>
    </source>
</evidence>
<dbReference type="EMBL" id="RBZV01000009">
    <property type="protein sequence ID" value="RKP45580.1"/>
    <property type="molecule type" value="Genomic_DNA"/>
</dbReference>
<dbReference type="Pfam" id="PF13374">
    <property type="entry name" value="TPR_10"/>
    <property type="match status" value="2"/>
</dbReference>
<sequence>MKTGRVRIWGAGICLAAAMARGVPAEPLPAPTDSACTPAFSEADVMHGFRLQTPCDLHPALQKRLIMAADRAARHAALTNRQRAAFAQAANVLLGGVGARALDHVAPLLAGLAEQAQAHPDYDFVSTARLWRQRYRQLLDDIAMARTTDPLERDVDDAIDQLDLDRAARLLAQQLIEPQEPDDLTAVRSYESAIVEWLRFSPQRALTFAELAHALVPDDIEIAAIYADLLDDARRLDEAQRLDEFLIIRYQTLAQDKPDRWRPRIAMTLTRLGRLYEAEHLPQEAEMAYLHALGVYWGIAREHPLAYGPDLATTFADLGMLYRDLHRLPGAIEAYGEALKLERALERRAPAEFAPEVAVTLNDLGILDDMTERPDDAERALLEAVVIQRTLAHANAAAYQSELARTLNNLGNLYAELSRFDDAEQVYDEALGLRRELARDYPAAYVPEVARTLGNLGVLYRMRGQPGRARTAYREALAAYRTLSPRHAAAYRPDEARTLNNFGVLLSSLHEPRGAEQAYRRAIVLYAALTRIEPAAYRLDYARTLGNLARLYGETGRPREADATHREAARLTDSSAQ</sequence>
<reference evidence="6 7" key="1">
    <citation type="submission" date="2018-10" db="EMBL/GenBank/DDBJ databases">
        <title>Paraburkholderia sp. 7MK8-2, isolated from soil.</title>
        <authorList>
            <person name="Gao Z.-H."/>
            <person name="Qiu L.-H."/>
        </authorList>
    </citation>
    <scope>NUCLEOTIDE SEQUENCE [LARGE SCALE GENOMIC DNA]</scope>
    <source>
        <strain evidence="6 7">7MK8-2</strain>
    </source>
</reference>
<accession>A0A494X5D7</accession>
<feature type="repeat" description="TPR" evidence="3">
    <location>
        <begin position="404"/>
        <end position="437"/>
    </location>
</feature>
<dbReference type="PROSITE" id="PS50005">
    <property type="entry name" value="TPR"/>
    <property type="match status" value="2"/>
</dbReference>
<dbReference type="OrthoDB" id="9049868at2"/>
<dbReference type="Gene3D" id="1.25.40.10">
    <property type="entry name" value="Tetratricopeptide repeat domain"/>
    <property type="match status" value="2"/>
</dbReference>
<evidence type="ECO:0000313" key="6">
    <source>
        <dbReference type="EMBL" id="RKP45580.1"/>
    </source>
</evidence>
<dbReference type="Proteomes" id="UP000280434">
    <property type="component" value="Unassembled WGS sequence"/>
</dbReference>
<dbReference type="InterPro" id="IPR019734">
    <property type="entry name" value="TPR_rpt"/>
</dbReference>
<dbReference type="PANTHER" id="PTHR45641:SF19">
    <property type="entry name" value="NEPHROCYSTIN-3"/>
    <property type="match status" value="1"/>
</dbReference>
<dbReference type="SMART" id="SM00028">
    <property type="entry name" value="TPR"/>
    <property type="match status" value="7"/>
</dbReference>
<dbReference type="RefSeq" id="WP_147426712.1">
    <property type="nucleotide sequence ID" value="NZ_RBZV01000009.1"/>
</dbReference>
<gene>
    <name evidence="6" type="ORF">D7S89_19770</name>
</gene>
<feature type="compositionally biased region" description="Basic and acidic residues" evidence="4">
    <location>
        <begin position="556"/>
        <end position="570"/>
    </location>
</feature>
<name>A0A494X5D7_9BURK</name>
<keyword evidence="7" id="KW-1185">Reference proteome</keyword>
<proteinExistence type="predicted"/>
<keyword evidence="2 3" id="KW-0802">TPR repeat</keyword>
<evidence type="ECO:0000256" key="3">
    <source>
        <dbReference type="PROSITE-ProRule" id="PRU00339"/>
    </source>
</evidence>
<keyword evidence="1" id="KW-0677">Repeat</keyword>
<evidence type="ECO:0000256" key="5">
    <source>
        <dbReference type="SAM" id="SignalP"/>
    </source>
</evidence>
<dbReference type="InterPro" id="IPR011990">
    <property type="entry name" value="TPR-like_helical_dom_sf"/>
</dbReference>
<feature type="repeat" description="TPR" evidence="3">
    <location>
        <begin position="312"/>
        <end position="345"/>
    </location>
</feature>